<keyword evidence="3" id="KW-1185">Reference proteome</keyword>
<keyword evidence="1" id="KW-1133">Transmembrane helix</keyword>
<dbReference type="OrthoDB" id="3397246at2"/>
<dbReference type="EMBL" id="FMIA01000002">
    <property type="protein sequence ID" value="SCL60271.1"/>
    <property type="molecule type" value="Genomic_DNA"/>
</dbReference>
<dbReference type="Pfam" id="PF11239">
    <property type="entry name" value="DUF3040"/>
    <property type="match status" value="1"/>
</dbReference>
<organism evidence="2 3">
    <name type="scientific">Micromonospora yangpuensis</name>
    <dbReference type="NCBI Taxonomy" id="683228"/>
    <lineage>
        <taxon>Bacteria</taxon>
        <taxon>Bacillati</taxon>
        <taxon>Actinomycetota</taxon>
        <taxon>Actinomycetes</taxon>
        <taxon>Micromonosporales</taxon>
        <taxon>Micromonosporaceae</taxon>
        <taxon>Micromonospora</taxon>
    </lineage>
</organism>
<sequence length="87" mass="10193">MLSKEDQRRFDEITRQLRESDPEFFSRLARRTRSRVRRGRYLLLLTIVLWASLPAVTVLAGRPTGAVFAVVLLANAGLLWRYRHRLL</sequence>
<evidence type="ECO:0008006" key="4">
    <source>
        <dbReference type="Google" id="ProtNLM"/>
    </source>
</evidence>
<dbReference type="AlphaFoldDB" id="A0A1C6V1T5"/>
<protein>
    <recommendedName>
        <fullName evidence="4">DUF3040 domain-containing protein</fullName>
    </recommendedName>
</protein>
<evidence type="ECO:0000313" key="3">
    <source>
        <dbReference type="Proteomes" id="UP000198937"/>
    </source>
</evidence>
<reference evidence="2 3" key="1">
    <citation type="submission" date="2016-06" db="EMBL/GenBank/DDBJ databases">
        <authorList>
            <person name="Kjaerup R.B."/>
            <person name="Dalgaard T.S."/>
            <person name="Juul-Madsen H.R."/>
        </authorList>
    </citation>
    <scope>NUCLEOTIDE SEQUENCE [LARGE SCALE GENOMIC DNA]</scope>
    <source>
        <strain evidence="2 3">DSM 45577</strain>
    </source>
</reference>
<dbReference type="InterPro" id="IPR021401">
    <property type="entry name" value="DUF3040"/>
</dbReference>
<evidence type="ECO:0000313" key="2">
    <source>
        <dbReference type="EMBL" id="SCL60271.1"/>
    </source>
</evidence>
<name>A0A1C6V1T5_9ACTN</name>
<feature type="transmembrane region" description="Helical" evidence="1">
    <location>
        <begin position="66"/>
        <end position="82"/>
    </location>
</feature>
<dbReference type="Proteomes" id="UP000198937">
    <property type="component" value="Unassembled WGS sequence"/>
</dbReference>
<gene>
    <name evidence="2" type="ORF">GA0070617_4331</name>
</gene>
<proteinExistence type="predicted"/>
<keyword evidence="1" id="KW-0812">Transmembrane</keyword>
<dbReference type="RefSeq" id="WP_091441622.1">
    <property type="nucleotide sequence ID" value="NZ_BMMJ01000002.1"/>
</dbReference>
<evidence type="ECO:0000256" key="1">
    <source>
        <dbReference type="SAM" id="Phobius"/>
    </source>
</evidence>
<accession>A0A1C6V1T5</accession>
<feature type="transmembrane region" description="Helical" evidence="1">
    <location>
        <begin position="41"/>
        <end position="60"/>
    </location>
</feature>
<keyword evidence="1" id="KW-0472">Membrane</keyword>